<dbReference type="Proteomes" id="UP000708208">
    <property type="component" value="Unassembled WGS sequence"/>
</dbReference>
<gene>
    <name evidence="1" type="ORF">AFUS01_LOCUS12476</name>
</gene>
<comment type="caution">
    <text evidence="1">The sequence shown here is derived from an EMBL/GenBank/DDBJ whole genome shotgun (WGS) entry which is preliminary data.</text>
</comment>
<dbReference type="AlphaFoldDB" id="A0A8J2JNA0"/>
<protein>
    <submittedName>
        <fullName evidence="1">Uncharacterized protein</fullName>
    </submittedName>
</protein>
<proteinExistence type="predicted"/>
<dbReference type="EMBL" id="CAJVCH010098691">
    <property type="protein sequence ID" value="CAG7723386.1"/>
    <property type="molecule type" value="Genomic_DNA"/>
</dbReference>
<evidence type="ECO:0000313" key="2">
    <source>
        <dbReference type="Proteomes" id="UP000708208"/>
    </source>
</evidence>
<accession>A0A8J2JNA0</accession>
<feature type="non-terminal residue" evidence="1">
    <location>
        <position position="1"/>
    </location>
</feature>
<evidence type="ECO:0000313" key="1">
    <source>
        <dbReference type="EMBL" id="CAG7723386.1"/>
    </source>
</evidence>
<name>A0A8J2JNA0_9HEXA</name>
<reference evidence="1" key="1">
    <citation type="submission" date="2021-06" db="EMBL/GenBank/DDBJ databases">
        <authorList>
            <person name="Hodson N. C."/>
            <person name="Mongue J. A."/>
            <person name="Jaron S. K."/>
        </authorList>
    </citation>
    <scope>NUCLEOTIDE SEQUENCE</scope>
</reference>
<sequence>YSEIWQFRPDVTVFIKNINNCSEVDSGICKCGIVIHKNSLQHSFRDINWRGVNFAYSALKDGIIIDVFITLINPLRLDRATNGAKRLWLDEFHLNYNHQCANLLSTPSSFPESWLGFKKYPVNY</sequence>
<keyword evidence="2" id="KW-1185">Reference proteome</keyword>
<organism evidence="1 2">
    <name type="scientific">Allacma fusca</name>
    <dbReference type="NCBI Taxonomy" id="39272"/>
    <lineage>
        <taxon>Eukaryota</taxon>
        <taxon>Metazoa</taxon>
        <taxon>Ecdysozoa</taxon>
        <taxon>Arthropoda</taxon>
        <taxon>Hexapoda</taxon>
        <taxon>Collembola</taxon>
        <taxon>Symphypleona</taxon>
        <taxon>Sminthuridae</taxon>
        <taxon>Allacma</taxon>
    </lineage>
</organism>